<dbReference type="Gene3D" id="3.90.850.10">
    <property type="entry name" value="Fumarylacetoacetase-like, C-terminal domain"/>
    <property type="match status" value="1"/>
</dbReference>
<keyword evidence="2" id="KW-0479">Metal-binding</keyword>
<proteinExistence type="inferred from homology"/>
<sequence length="182" mass="19192">DEAVIFMKPASALAQGSRLRYPSHGADLHHEAEIVVRVARDGVPVSDDDAATLVGELALGLDMTLRDVQSRLKKAGLPWEKAKAFDDSAAVGPFIAADGIDLADISLQLAVNGQLRQAGSSAMMLRPIPQLLREVAAIWPLQKGDLIFTGTPAGVAAVGVGDRLTLSSPQLPGATWQIVDRP</sequence>
<feature type="domain" description="Fumarylacetoacetase-like C-terminal" evidence="6">
    <location>
        <begin position="3"/>
        <end position="171"/>
    </location>
</feature>
<dbReference type="EC" id="5.3.2.2" evidence="5"/>
<dbReference type="SUPFAM" id="SSF56529">
    <property type="entry name" value="FAH"/>
    <property type="match status" value="1"/>
</dbReference>
<dbReference type="GO" id="GO:0050163">
    <property type="term" value="F:oxaloacetate tautomerase activity"/>
    <property type="evidence" value="ECO:0007669"/>
    <property type="project" value="UniProtKB-EC"/>
</dbReference>
<dbReference type="InterPro" id="IPR036663">
    <property type="entry name" value="Fumarylacetoacetase_C_sf"/>
</dbReference>
<protein>
    <recommendedName>
        <fullName evidence="5">oxaloacetate tautomerase</fullName>
        <ecNumber evidence="5">5.3.2.2</ecNumber>
    </recommendedName>
    <alternativeName>
        <fullName evidence="3">Fumarylacetoacetate hydrolase domain-containing protein 1</fullName>
    </alternativeName>
</protein>
<evidence type="ECO:0000259" key="6">
    <source>
        <dbReference type="Pfam" id="PF01557"/>
    </source>
</evidence>
<dbReference type="EMBL" id="OB688092">
    <property type="protein sequence ID" value="CAD7237433.1"/>
    <property type="molecule type" value="Genomic_DNA"/>
</dbReference>
<gene>
    <name evidence="7" type="ORF">CTOB1V02_LOCUS15248</name>
</gene>
<dbReference type="GO" id="GO:0018773">
    <property type="term" value="F:acetylpyruvate hydrolase activity"/>
    <property type="evidence" value="ECO:0007669"/>
    <property type="project" value="TreeGrafter"/>
</dbReference>
<organism evidence="7">
    <name type="scientific">Cyprideis torosa</name>
    <dbReference type="NCBI Taxonomy" id="163714"/>
    <lineage>
        <taxon>Eukaryota</taxon>
        <taxon>Metazoa</taxon>
        <taxon>Ecdysozoa</taxon>
        <taxon>Arthropoda</taxon>
        <taxon>Crustacea</taxon>
        <taxon>Oligostraca</taxon>
        <taxon>Ostracoda</taxon>
        <taxon>Podocopa</taxon>
        <taxon>Podocopida</taxon>
        <taxon>Cytherocopina</taxon>
        <taxon>Cytheroidea</taxon>
        <taxon>Cytherideidae</taxon>
        <taxon>Cyprideis</taxon>
    </lineage>
</organism>
<evidence type="ECO:0000313" key="7">
    <source>
        <dbReference type="EMBL" id="CAD7237433.1"/>
    </source>
</evidence>
<feature type="non-terminal residue" evidence="7">
    <location>
        <position position="1"/>
    </location>
</feature>
<dbReference type="OrthoDB" id="411064at2759"/>
<evidence type="ECO:0000256" key="4">
    <source>
        <dbReference type="ARBA" id="ARBA00044911"/>
    </source>
</evidence>
<evidence type="ECO:0000256" key="3">
    <source>
        <dbReference type="ARBA" id="ARBA00042340"/>
    </source>
</evidence>
<dbReference type="GO" id="GO:0046872">
    <property type="term" value="F:metal ion binding"/>
    <property type="evidence" value="ECO:0007669"/>
    <property type="project" value="UniProtKB-KW"/>
</dbReference>
<dbReference type="InterPro" id="IPR011234">
    <property type="entry name" value="Fumarylacetoacetase-like_C"/>
</dbReference>
<evidence type="ECO:0000256" key="1">
    <source>
        <dbReference type="ARBA" id="ARBA00010211"/>
    </source>
</evidence>
<dbReference type="PANTHER" id="PTHR11820:SF7">
    <property type="entry name" value="ACYLPYRUVASE FAHD1, MITOCHONDRIAL"/>
    <property type="match status" value="1"/>
</dbReference>
<accession>A0A7R8WV65</accession>
<evidence type="ECO:0000256" key="2">
    <source>
        <dbReference type="ARBA" id="ARBA00022723"/>
    </source>
</evidence>
<dbReference type="PANTHER" id="PTHR11820">
    <property type="entry name" value="ACYLPYRUVASE"/>
    <property type="match status" value="1"/>
</dbReference>
<comment type="similarity">
    <text evidence="1">Belongs to the FAH family.</text>
</comment>
<name>A0A7R8WV65_9CRUS</name>
<evidence type="ECO:0000256" key="5">
    <source>
        <dbReference type="ARBA" id="ARBA00044973"/>
    </source>
</evidence>
<reference evidence="7" key="1">
    <citation type="submission" date="2020-11" db="EMBL/GenBank/DDBJ databases">
        <authorList>
            <person name="Tran Van P."/>
        </authorList>
    </citation>
    <scope>NUCLEOTIDE SEQUENCE</scope>
</reference>
<dbReference type="Pfam" id="PF01557">
    <property type="entry name" value="FAA_hydrolase"/>
    <property type="match status" value="1"/>
</dbReference>
<dbReference type="AlphaFoldDB" id="A0A7R8WV65"/>
<comment type="catalytic activity">
    <reaction evidence="4">
        <text>oxaloacetate = enol-oxaloacetate</text>
        <dbReference type="Rhea" id="RHEA:16021"/>
        <dbReference type="ChEBI" id="CHEBI:16452"/>
        <dbReference type="ChEBI" id="CHEBI:17479"/>
        <dbReference type="EC" id="5.3.2.2"/>
    </reaction>
    <physiologicalReaction direction="right-to-left" evidence="4">
        <dbReference type="Rhea" id="RHEA:16023"/>
    </physiologicalReaction>
</comment>